<dbReference type="Proteomes" id="UP001732700">
    <property type="component" value="Chromosome 4D"/>
</dbReference>
<dbReference type="EnsemblPlants" id="AVESA.00010b.r2.4DG0738550.1">
    <property type="protein sequence ID" value="AVESA.00010b.r2.4DG0738550.1.CDS.1"/>
    <property type="gene ID" value="AVESA.00010b.r2.4DG0738550"/>
</dbReference>
<keyword evidence="2" id="KW-1185">Reference proteome</keyword>
<name>A0ACD5X4B9_AVESA</name>
<organism evidence="1 2">
    <name type="scientific">Avena sativa</name>
    <name type="common">Oat</name>
    <dbReference type="NCBI Taxonomy" id="4498"/>
    <lineage>
        <taxon>Eukaryota</taxon>
        <taxon>Viridiplantae</taxon>
        <taxon>Streptophyta</taxon>
        <taxon>Embryophyta</taxon>
        <taxon>Tracheophyta</taxon>
        <taxon>Spermatophyta</taxon>
        <taxon>Magnoliopsida</taxon>
        <taxon>Liliopsida</taxon>
        <taxon>Poales</taxon>
        <taxon>Poaceae</taxon>
        <taxon>BOP clade</taxon>
        <taxon>Pooideae</taxon>
        <taxon>Poodae</taxon>
        <taxon>Poeae</taxon>
        <taxon>Poeae Chloroplast Group 1 (Aveneae type)</taxon>
        <taxon>Aveninae</taxon>
        <taxon>Avena</taxon>
    </lineage>
</organism>
<accession>A0ACD5X4B9</accession>
<evidence type="ECO:0000313" key="2">
    <source>
        <dbReference type="Proteomes" id="UP001732700"/>
    </source>
</evidence>
<sequence length="459" mass="51332">MGALWSSPSDAIRAKNHTQHSSNSSSSSRLDAVDCWSSLPEDLLLLIMAALDTPALVRSGAVCTSWHDAYSTHFRIPSPEQGPCLLYACEEYGPSHAALYCPSTGATFRVPFQHHGKGRFLSSNGWVLATDEAADPYLLNPITGVKAALPSAKTLPGIHSFCSSSTESFSEDDIRWARDCAYLRVAISTGHDHDVTTCTVLLVHLPRENLSFARPGDERWTLLSDELCLSDVRYNDKDGMFYGLSFDGSVYVLDLSGGGPSPSPAVTTKIMCEVTRWGNPTEYLAITPSGELWQIWRIWTEADNELEDRWTYQHVLYFTDEAGHVDFIGEDDDDDETDGVVVKPRLDGMDNIEVTTCKVLIFKVDTDRQKLVEMRSIGEHALFLGYNSAVCISTMDFPAFEPNRAYLSDDCSMYGQILRRDLGIWNFEKRRLRNLRDAWPNLFSWMELLAPVWITPSLG</sequence>
<proteinExistence type="predicted"/>
<evidence type="ECO:0000313" key="1">
    <source>
        <dbReference type="EnsemblPlants" id="AVESA.00010b.r2.4DG0738550.1.CDS.1"/>
    </source>
</evidence>
<protein>
    <submittedName>
        <fullName evidence="1">Uncharacterized protein</fullName>
    </submittedName>
</protein>
<reference evidence="1" key="1">
    <citation type="submission" date="2021-05" db="EMBL/GenBank/DDBJ databases">
        <authorList>
            <person name="Scholz U."/>
            <person name="Mascher M."/>
            <person name="Fiebig A."/>
        </authorList>
    </citation>
    <scope>NUCLEOTIDE SEQUENCE [LARGE SCALE GENOMIC DNA]</scope>
</reference>
<reference evidence="1" key="2">
    <citation type="submission" date="2025-09" db="UniProtKB">
        <authorList>
            <consortium name="EnsemblPlants"/>
        </authorList>
    </citation>
    <scope>IDENTIFICATION</scope>
</reference>